<reference evidence="2" key="2">
    <citation type="submission" date="2018-05" db="EMBL/GenBank/DDBJ databases">
        <title>OgluRS3 (Oryza glumaepatula Reference Sequence Version 3).</title>
        <authorList>
            <person name="Zhang J."/>
            <person name="Kudrna D."/>
            <person name="Lee S."/>
            <person name="Talag J."/>
            <person name="Welchert J."/>
            <person name="Wing R.A."/>
        </authorList>
    </citation>
    <scope>NUCLEOTIDE SEQUENCE [LARGE SCALE GENOMIC DNA]</scope>
</reference>
<protein>
    <submittedName>
        <fullName evidence="2">Uncharacterized protein</fullName>
    </submittedName>
</protein>
<evidence type="ECO:0000313" key="2">
    <source>
        <dbReference type="EnsemblPlants" id="OGLUM10G00930.6"/>
    </source>
</evidence>
<organism evidence="2">
    <name type="scientific">Oryza glumipatula</name>
    <dbReference type="NCBI Taxonomy" id="40148"/>
    <lineage>
        <taxon>Eukaryota</taxon>
        <taxon>Viridiplantae</taxon>
        <taxon>Streptophyta</taxon>
        <taxon>Embryophyta</taxon>
        <taxon>Tracheophyta</taxon>
        <taxon>Spermatophyta</taxon>
        <taxon>Magnoliopsida</taxon>
        <taxon>Liliopsida</taxon>
        <taxon>Poales</taxon>
        <taxon>Poaceae</taxon>
        <taxon>BOP clade</taxon>
        <taxon>Oryzoideae</taxon>
        <taxon>Oryzeae</taxon>
        <taxon>Oryzinae</taxon>
        <taxon>Oryza</taxon>
    </lineage>
</organism>
<dbReference type="EnsemblPlants" id="OGLUM10G00930.6">
    <property type="protein sequence ID" value="OGLUM10G00930.6"/>
    <property type="gene ID" value="OGLUM10G00930"/>
</dbReference>
<dbReference type="HOGENOM" id="CLU_1878641_0_0_1"/>
<evidence type="ECO:0000313" key="3">
    <source>
        <dbReference type="Proteomes" id="UP000026961"/>
    </source>
</evidence>
<evidence type="ECO:0000256" key="1">
    <source>
        <dbReference type="SAM" id="MobiDB-lite"/>
    </source>
</evidence>
<keyword evidence="3" id="KW-1185">Reference proteome</keyword>
<proteinExistence type="predicted"/>
<reference evidence="2" key="1">
    <citation type="submission" date="2015-04" db="UniProtKB">
        <authorList>
            <consortium name="EnsemblPlants"/>
        </authorList>
    </citation>
    <scope>IDENTIFICATION</scope>
</reference>
<name>A0A0E0B7B2_9ORYZ</name>
<dbReference type="Gramene" id="OGLUM10G00930.6">
    <property type="protein sequence ID" value="OGLUM10G00930.6"/>
    <property type="gene ID" value="OGLUM10G00930"/>
</dbReference>
<dbReference type="Proteomes" id="UP000026961">
    <property type="component" value="Chromosome 10"/>
</dbReference>
<accession>A0A0E0B7B2</accession>
<sequence>MQGCNAWKLPCWMENDEPLLGLWIGGLFFPSASGNRRRRFPNSAGISPLILLRSSLVNSSLSSRVVLPGRLGRRRRRRLFVFSASSPASPPPERALAKPCARKDGGGGASIPFVPGGWGRRSSATVVPRSAMAGRI</sequence>
<feature type="region of interest" description="Disordered" evidence="1">
    <location>
        <begin position="82"/>
        <end position="114"/>
    </location>
</feature>
<dbReference type="AlphaFoldDB" id="A0A0E0B7B2"/>